<reference evidence="2" key="1">
    <citation type="journal article" date="2019" name="Int. J. Syst. Evol. Microbiol.">
        <title>The Global Catalogue of Microorganisms (GCM) 10K type strain sequencing project: providing services to taxonomists for standard genome sequencing and annotation.</title>
        <authorList>
            <consortium name="The Broad Institute Genomics Platform"/>
            <consortium name="The Broad Institute Genome Sequencing Center for Infectious Disease"/>
            <person name="Wu L."/>
            <person name="Ma J."/>
        </authorList>
    </citation>
    <scope>NUCLEOTIDE SEQUENCE [LARGE SCALE GENOMIC DNA]</scope>
    <source>
        <strain evidence="2">CCUG 66188</strain>
    </source>
</reference>
<dbReference type="EMBL" id="JBHSGN010000024">
    <property type="protein sequence ID" value="MFC4672671.1"/>
    <property type="molecule type" value="Genomic_DNA"/>
</dbReference>
<proteinExistence type="predicted"/>
<dbReference type="RefSeq" id="WP_379993864.1">
    <property type="nucleotide sequence ID" value="NZ_JBHSGN010000024.1"/>
</dbReference>
<evidence type="ECO:0008006" key="3">
    <source>
        <dbReference type="Google" id="ProtNLM"/>
    </source>
</evidence>
<keyword evidence="2" id="KW-1185">Reference proteome</keyword>
<organism evidence="1 2">
    <name type="scientific">Dysgonomonas termitidis</name>
    <dbReference type="NCBI Taxonomy" id="1516126"/>
    <lineage>
        <taxon>Bacteria</taxon>
        <taxon>Pseudomonadati</taxon>
        <taxon>Bacteroidota</taxon>
        <taxon>Bacteroidia</taxon>
        <taxon>Bacteroidales</taxon>
        <taxon>Dysgonomonadaceae</taxon>
        <taxon>Dysgonomonas</taxon>
    </lineage>
</organism>
<evidence type="ECO:0000313" key="2">
    <source>
        <dbReference type="Proteomes" id="UP001596023"/>
    </source>
</evidence>
<name>A0ABV9KRV5_9BACT</name>
<comment type="caution">
    <text evidence="1">The sequence shown here is derived from an EMBL/GenBank/DDBJ whole genome shotgun (WGS) entry which is preliminary data.</text>
</comment>
<gene>
    <name evidence="1" type="ORF">ACFO6W_03080</name>
</gene>
<evidence type="ECO:0000313" key="1">
    <source>
        <dbReference type="EMBL" id="MFC4672671.1"/>
    </source>
</evidence>
<sequence length="62" mass="7435">MELKQRMTFDEMSRHMKEHSFKLPGKVTVGKYARELGYKPYKPMVKGKIHFFYVNERVPAKD</sequence>
<accession>A0ABV9KRV5</accession>
<protein>
    <recommendedName>
        <fullName evidence="3">DNA-binding protein</fullName>
    </recommendedName>
</protein>
<dbReference type="Proteomes" id="UP001596023">
    <property type="component" value="Unassembled WGS sequence"/>
</dbReference>